<evidence type="ECO:0000313" key="2">
    <source>
        <dbReference type="EMBL" id="CAH0378125.1"/>
    </source>
</evidence>
<sequence>MRVLWLSLFSTAVATDWQALQEKYAWRPMTPQQRNFVEACETKLRTACAPEQKVNADALARRIVDQGARACKRGKGRGDDVPFRDMWCVDVWRRTRVRPRSFGHPQGMVYVGKTASFTYLPIPKVATTVVRKWADAMHADDSRSGASFLIQHDAKPVADRLGGAALWRDIPREKRRSMTFSIARGCVEINQWPAPRYRDKGSSSRFDSLTGTGPAGPPRVRVAGVTSLRATSEASTRLGQSRDPTETFLCERVEPEASLPVPLGKVDGPGRRDPDTNGQRPGVRPRLERAPHATDVVLPAELTVDCRRRTFGGFERGPNDRRRGFRNNIAARQRCDRRPEAERARRLAAGSRPFPRFYSRRPGHTCRRPVDGARLVLAPRAGLRPLAVHGAARMRRGVGGGRLCQWCALVVVITF</sequence>
<name>A0A8J2X2T7_9STRA</name>
<evidence type="ECO:0000313" key="3">
    <source>
        <dbReference type="Proteomes" id="UP000789595"/>
    </source>
</evidence>
<comment type="caution">
    <text evidence="2">The sequence shown here is derived from an EMBL/GenBank/DDBJ whole genome shotgun (WGS) entry which is preliminary data.</text>
</comment>
<organism evidence="2 3">
    <name type="scientific">Pelagomonas calceolata</name>
    <dbReference type="NCBI Taxonomy" id="35677"/>
    <lineage>
        <taxon>Eukaryota</taxon>
        <taxon>Sar</taxon>
        <taxon>Stramenopiles</taxon>
        <taxon>Ochrophyta</taxon>
        <taxon>Pelagophyceae</taxon>
        <taxon>Pelagomonadales</taxon>
        <taxon>Pelagomonadaceae</taxon>
        <taxon>Pelagomonas</taxon>
    </lineage>
</organism>
<protein>
    <submittedName>
        <fullName evidence="2">Uncharacterized protein</fullName>
    </submittedName>
</protein>
<gene>
    <name evidence="2" type="ORF">PECAL_5P26430</name>
</gene>
<dbReference type="OrthoDB" id="10641800at2759"/>
<dbReference type="EMBL" id="CAKKNE010000005">
    <property type="protein sequence ID" value="CAH0378125.1"/>
    <property type="molecule type" value="Genomic_DNA"/>
</dbReference>
<keyword evidence="3" id="KW-1185">Reference proteome</keyword>
<dbReference type="AlphaFoldDB" id="A0A8J2X2T7"/>
<reference evidence="2" key="1">
    <citation type="submission" date="2021-11" db="EMBL/GenBank/DDBJ databases">
        <authorList>
            <consortium name="Genoscope - CEA"/>
            <person name="William W."/>
        </authorList>
    </citation>
    <scope>NUCLEOTIDE SEQUENCE</scope>
</reference>
<evidence type="ECO:0000256" key="1">
    <source>
        <dbReference type="SAM" id="MobiDB-lite"/>
    </source>
</evidence>
<feature type="region of interest" description="Disordered" evidence="1">
    <location>
        <begin position="259"/>
        <end position="288"/>
    </location>
</feature>
<accession>A0A8J2X2T7</accession>
<proteinExistence type="predicted"/>
<feature type="region of interest" description="Disordered" evidence="1">
    <location>
        <begin position="198"/>
        <end position="220"/>
    </location>
</feature>
<dbReference type="Proteomes" id="UP000789595">
    <property type="component" value="Unassembled WGS sequence"/>
</dbReference>